<dbReference type="NCBIfam" id="TIGR00229">
    <property type="entry name" value="sensory_box"/>
    <property type="match status" value="4"/>
</dbReference>
<proteinExistence type="predicted"/>
<comment type="catalytic activity">
    <reaction evidence="1">
        <text>ATP + protein L-histidine = ADP + protein N-phospho-L-histidine.</text>
        <dbReference type="EC" id="2.7.13.3"/>
    </reaction>
</comment>
<dbReference type="Pfam" id="PF02518">
    <property type="entry name" value="HATPase_c"/>
    <property type="match status" value="1"/>
</dbReference>
<dbReference type="InterPro" id="IPR003594">
    <property type="entry name" value="HATPase_dom"/>
</dbReference>
<dbReference type="SMART" id="SM00388">
    <property type="entry name" value="HisKA"/>
    <property type="match status" value="1"/>
</dbReference>
<dbReference type="InterPro" id="IPR001610">
    <property type="entry name" value="PAC"/>
</dbReference>
<evidence type="ECO:0000256" key="6">
    <source>
        <dbReference type="SAM" id="Coils"/>
    </source>
</evidence>
<dbReference type="SUPFAM" id="SSF47384">
    <property type="entry name" value="Homodimeric domain of signal transducing histidine kinase"/>
    <property type="match status" value="1"/>
</dbReference>
<dbReference type="SUPFAM" id="SSF55874">
    <property type="entry name" value="ATPase domain of HSP90 chaperone/DNA topoisomerase II/histidine kinase"/>
    <property type="match status" value="1"/>
</dbReference>
<dbReference type="EMBL" id="FNFO01000013">
    <property type="protein sequence ID" value="SDM40766.1"/>
    <property type="molecule type" value="Genomic_DNA"/>
</dbReference>
<feature type="coiled-coil region" evidence="6">
    <location>
        <begin position="357"/>
        <end position="395"/>
    </location>
</feature>
<evidence type="ECO:0000256" key="4">
    <source>
        <dbReference type="ARBA" id="ARBA00022679"/>
    </source>
</evidence>
<evidence type="ECO:0000313" key="10">
    <source>
        <dbReference type="EMBL" id="SDM40766.1"/>
    </source>
</evidence>
<dbReference type="InterPro" id="IPR035965">
    <property type="entry name" value="PAS-like_dom_sf"/>
</dbReference>
<dbReference type="CDD" id="cd00082">
    <property type="entry name" value="HisKA"/>
    <property type="match status" value="1"/>
</dbReference>
<evidence type="ECO:0000313" key="11">
    <source>
        <dbReference type="Proteomes" id="UP000198510"/>
    </source>
</evidence>
<dbReference type="InterPro" id="IPR052162">
    <property type="entry name" value="Sensor_kinase/Photoreceptor"/>
</dbReference>
<dbReference type="STRING" id="1075417.SAMN05421823_11340"/>
<dbReference type="CDD" id="cd00130">
    <property type="entry name" value="PAS"/>
    <property type="match status" value="3"/>
</dbReference>
<dbReference type="Gene3D" id="3.30.565.10">
    <property type="entry name" value="Histidine kinase-like ATPase, C-terminal domain"/>
    <property type="match status" value="1"/>
</dbReference>
<feature type="domain" description="PAC" evidence="9">
    <location>
        <begin position="314"/>
        <end position="366"/>
    </location>
</feature>
<dbReference type="PROSITE" id="PS50112">
    <property type="entry name" value="PAS"/>
    <property type="match status" value="3"/>
</dbReference>
<dbReference type="PANTHER" id="PTHR43304:SF1">
    <property type="entry name" value="PAC DOMAIN-CONTAINING PROTEIN"/>
    <property type="match status" value="1"/>
</dbReference>
<dbReference type="GO" id="GO:0000155">
    <property type="term" value="F:phosphorelay sensor kinase activity"/>
    <property type="evidence" value="ECO:0007669"/>
    <property type="project" value="InterPro"/>
</dbReference>
<keyword evidence="6" id="KW-0175">Coiled coil</keyword>
<name>A0A1G9SZF6_9BACT</name>
<dbReference type="InterPro" id="IPR004358">
    <property type="entry name" value="Sig_transdc_His_kin-like_C"/>
</dbReference>
<protein>
    <recommendedName>
        <fullName evidence="2">histidine kinase</fullName>
        <ecNumber evidence="2">2.7.13.3</ecNumber>
    </recommendedName>
</protein>
<sequence length="913" mass="106777">MPVRSFSRVRQRTDALLRQVAEGQAWTYLTTLMQRWRRTHHQGNGQLLALFCSLGRQVLTQQLSRYTTAAEPTLRLTQELDRWYQALEQYLWQLHHAPAGEESLQYNRHHVLEKILASSPAILFIYDLQAHRLVYANRQVEDTLGYALPDLMAMERAQLSEFVHPDDLEALWQGMHHRLQQLNGAVQVNEFRIRDPHQQWRWFRAYVTLLRPATADTSGQLLGNVLEITDQKNAQEELIQSRDYYLTLLEDFPALVWRIDASGELNYINRELRRFRGQDLEALRHSSWDDGLHPDDVASYVTSFRRAYQHHEPFQLECRGRHHSGEYRWMLVLGRPLFSQQGTFTGFLGVAYDLNHQKELQVALEAANEELRNGNRELLRTQHELQELNQQLEWRVQTRTKAYQANEERYRAFVQQSSEGIWRFEFRSGEGVPTHWPVEQQIDYFYQHGYLAECNDAMAQMYGFSKAEEITGLGLSDLLIREEKSNQDYLRAFVEHQYRLVDAESVELDRQGHVRHFLNNLVGFVEAGRLVRTWGMQRDITARKVAEESLKASEKQLRLITDALPVLITYVNAEGRYRFNNRAYEEWFGITREQAYDKRVEEVIGEEAYRTISPAMERAFRGESVYLETEMPYRHGGRRFVGINFIPDQAQGYYALITDISSQKRTQDALVKALQATNRQNQELNRINTDLDGFVYAASHDLRTPIANLEALLNVFVRRVEGRLDISEQEMLRMMKRSSEKLIRTIDDLAQFMRMQKEERSAEVVFFGQVLQAVREDLDFMIHEANVAFEVQFDVDRIRFEPKVLRRVLYNLLSNAVKYRSPERRLRVKIHTFQSKNKVHLTFVDNGLGIQPHQLSKLFKLFKRIHTHVEGTGIGLYMVKRMLENSGATIEVESEAGVGTTFFLTFNAEATIS</sequence>
<dbReference type="EC" id="2.7.13.3" evidence="2"/>
<dbReference type="InterPro" id="IPR005467">
    <property type="entry name" value="His_kinase_dom"/>
</dbReference>
<evidence type="ECO:0000259" key="9">
    <source>
        <dbReference type="PROSITE" id="PS50113"/>
    </source>
</evidence>
<dbReference type="InterPro" id="IPR036890">
    <property type="entry name" value="HATPase_C_sf"/>
</dbReference>
<dbReference type="Gene3D" id="3.30.450.20">
    <property type="entry name" value="PAS domain"/>
    <property type="match status" value="4"/>
</dbReference>
<dbReference type="OrthoDB" id="9124519at2"/>
<keyword evidence="3" id="KW-0597">Phosphoprotein</keyword>
<dbReference type="InterPro" id="IPR000014">
    <property type="entry name" value="PAS"/>
</dbReference>
<reference evidence="10 11" key="1">
    <citation type="submission" date="2016-10" db="EMBL/GenBank/DDBJ databases">
        <authorList>
            <person name="de Groot N.N."/>
        </authorList>
    </citation>
    <scope>NUCLEOTIDE SEQUENCE [LARGE SCALE GENOMIC DNA]</scope>
    <source>
        <strain evidence="10 11">DSM 25186</strain>
    </source>
</reference>
<evidence type="ECO:0000256" key="1">
    <source>
        <dbReference type="ARBA" id="ARBA00000085"/>
    </source>
</evidence>
<dbReference type="SMART" id="SM00086">
    <property type="entry name" value="PAC"/>
    <property type="match status" value="3"/>
</dbReference>
<dbReference type="InterPro" id="IPR000700">
    <property type="entry name" value="PAS-assoc_C"/>
</dbReference>
<dbReference type="PANTHER" id="PTHR43304">
    <property type="entry name" value="PHYTOCHROME-LIKE PROTEIN CPH1"/>
    <property type="match status" value="1"/>
</dbReference>
<dbReference type="InterPro" id="IPR036097">
    <property type="entry name" value="HisK_dim/P_sf"/>
</dbReference>
<gene>
    <name evidence="10" type="ORF">SAMN05421823_11340</name>
</gene>
<dbReference type="PRINTS" id="PR00344">
    <property type="entry name" value="BCTRLSENSOR"/>
</dbReference>
<accession>A0A1G9SZF6</accession>
<dbReference type="InterPro" id="IPR013655">
    <property type="entry name" value="PAS_fold_3"/>
</dbReference>
<dbReference type="Proteomes" id="UP000198510">
    <property type="component" value="Unassembled WGS sequence"/>
</dbReference>
<dbReference type="Pfam" id="PF00512">
    <property type="entry name" value="HisKA"/>
    <property type="match status" value="1"/>
</dbReference>
<dbReference type="PROSITE" id="PS50113">
    <property type="entry name" value="PAC"/>
    <property type="match status" value="1"/>
</dbReference>
<dbReference type="InterPro" id="IPR003661">
    <property type="entry name" value="HisK_dim/P_dom"/>
</dbReference>
<feature type="domain" description="PAS" evidence="8">
    <location>
        <begin position="553"/>
        <end position="623"/>
    </location>
</feature>
<feature type="domain" description="PAS" evidence="8">
    <location>
        <begin position="241"/>
        <end position="311"/>
    </location>
</feature>
<dbReference type="SMART" id="SM00387">
    <property type="entry name" value="HATPase_c"/>
    <property type="match status" value="1"/>
</dbReference>
<evidence type="ECO:0000259" key="7">
    <source>
        <dbReference type="PROSITE" id="PS50109"/>
    </source>
</evidence>
<feature type="domain" description="Histidine kinase" evidence="7">
    <location>
        <begin position="697"/>
        <end position="910"/>
    </location>
</feature>
<organism evidence="10 11">
    <name type="scientific">Catalinimonas alkaloidigena</name>
    <dbReference type="NCBI Taxonomy" id="1075417"/>
    <lineage>
        <taxon>Bacteria</taxon>
        <taxon>Pseudomonadati</taxon>
        <taxon>Bacteroidota</taxon>
        <taxon>Cytophagia</taxon>
        <taxon>Cytophagales</taxon>
        <taxon>Catalimonadaceae</taxon>
        <taxon>Catalinimonas</taxon>
    </lineage>
</organism>
<keyword evidence="11" id="KW-1185">Reference proteome</keyword>
<dbReference type="Gene3D" id="1.10.287.130">
    <property type="match status" value="1"/>
</dbReference>
<feature type="domain" description="PAS" evidence="8">
    <location>
        <begin position="108"/>
        <end position="182"/>
    </location>
</feature>
<evidence type="ECO:0000256" key="3">
    <source>
        <dbReference type="ARBA" id="ARBA00022553"/>
    </source>
</evidence>
<dbReference type="Pfam" id="PF13426">
    <property type="entry name" value="PAS_9"/>
    <property type="match status" value="1"/>
</dbReference>
<dbReference type="SUPFAM" id="SSF55785">
    <property type="entry name" value="PYP-like sensor domain (PAS domain)"/>
    <property type="match status" value="4"/>
</dbReference>
<dbReference type="SMART" id="SM00091">
    <property type="entry name" value="PAS"/>
    <property type="match status" value="3"/>
</dbReference>
<dbReference type="Pfam" id="PF08448">
    <property type="entry name" value="PAS_4"/>
    <property type="match status" value="1"/>
</dbReference>
<dbReference type="PROSITE" id="PS50109">
    <property type="entry name" value="HIS_KIN"/>
    <property type="match status" value="1"/>
</dbReference>
<dbReference type="AlphaFoldDB" id="A0A1G9SZF6"/>
<dbReference type="InterPro" id="IPR013656">
    <property type="entry name" value="PAS_4"/>
</dbReference>
<evidence type="ECO:0000256" key="2">
    <source>
        <dbReference type="ARBA" id="ARBA00012438"/>
    </source>
</evidence>
<keyword evidence="4" id="KW-0808">Transferase</keyword>
<evidence type="ECO:0000259" key="8">
    <source>
        <dbReference type="PROSITE" id="PS50112"/>
    </source>
</evidence>
<dbReference type="Pfam" id="PF08447">
    <property type="entry name" value="PAS_3"/>
    <property type="match status" value="2"/>
</dbReference>
<keyword evidence="5" id="KW-0418">Kinase</keyword>
<evidence type="ECO:0000256" key="5">
    <source>
        <dbReference type="ARBA" id="ARBA00022777"/>
    </source>
</evidence>